<dbReference type="SMART" id="SM00132">
    <property type="entry name" value="LIM"/>
    <property type="match status" value="3"/>
</dbReference>
<gene>
    <name evidence="16" type="primary">Trip6</name>
    <name evidence="16" type="ORF">GTO95_0006198</name>
</gene>
<evidence type="ECO:0000256" key="9">
    <source>
        <dbReference type="ARBA" id="ARBA00022889"/>
    </source>
</evidence>
<feature type="region of interest" description="Disordered" evidence="14">
    <location>
        <begin position="219"/>
        <end position="260"/>
    </location>
</feature>
<feature type="compositionally biased region" description="Basic and acidic residues" evidence="14">
    <location>
        <begin position="1"/>
        <end position="25"/>
    </location>
</feature>
<dbReference type="CDD" id="cd09350">
    <property type="entry name" value="LIM1_TRIP6"/>
    <property type="match status" value="1"/>
</dbReference>
<dbReference type="GO" id="GO:0005737">
    <property type="term" value="C:cytoplasm"/>
    <property type="evidence" value="ECO:0007669"/>
    <property type="project" value="UniProtKB-SubCell"/>
</dbReference>
<feature type="region of interest" description="Disordered" evidence="14">
    <location>
        <begin position="1"/>
        <end position="60"/>
    </location>
</feature>
<dbReference type="PROSITE" id="PS50023">
    <property type="entry name" value="LIM_DOMAIN_2"/>
    <property type="match status" value="3"/>
</dbReference>
<dbReference type="GO" id="GO:0098609">
    <property type="term" value="P:cell-cell adhesion"/>
    <property type="evidence" value="ECO:0007669"/>
    <property type="project" value="TreeGrafter"/>
</dbReference>
<evidence type="ECO:0000256" key="8">
    <source>
        <dbReference type="ARBA" id="ARBA00022833"/>
    </source>
</evidence>
<keyword evidence="12" id="KW-0539">Nucleus</keyword>
<evidence type="ECO:0000256" key="14">
    <source>
        <dbReference type="SAM" id="MobiDB-lite"/>
    </source>
</evidence>
<name>A0A8J7NUC4_ATRSP</name>
<dbReference type="FunFam" id="2.10.110.10:FF:000027">
    <property type="entry name" value="lipoma-preferred partner isoform X1"/>
    <property type="match status" value="1"/>
</dbReference>
<dbReference type="GO" id="GO:0005925">
    <property type="term" value="C:focal adhesion"/>
    <property type="evidence" value="ECO:0007669"/>
    <property type="project" value="TreeGrafter"/>
</dbReference>
<evidence type="ECO:0000313" key="16">
    <source>
        <dbReference type="EMBL" id="MBN3318505.1"/>
    </source>
</evidence>
<keyword evidence="5" id="KW-0963">Cytoplasm</keyword>
<dbReference type="CDD" id="cd09357">
    <property type="entry name" value="LIM3_Zyxin_like"/>
    <property type="match status" value="1"/>
</dbReference>
<evidence type="ECO:0000256" key="2">
    <source>
        <dbReference type="ARBA" id="ARBA00004282"/>
    </source>
</evidence>
<evidence type="ECO:0000256" key="3">
    <source>
        <dbReference type="ARBA" id="ARBA00004496"/>
    </source>
</evidence>
<feature type="domain" description="LIM zinc-binding" evidence="15">
    <location>
        <begin position="653"/>
        <end position="722"/>
    </location>
</feature>
<dbReference type="FunFam" id="2.10.110.10:FF:000042">
    <property type="entry name" value="lipoma-preferred partner isoform X1"/>
    <property type="match status" value="1"/>
</dbReference>
<protein>
    <submittedName>
        <fullName evidence="16">TRIP6 protein</fullName>
    </submittedName>
</protein>
<evidence type="ECO:0000256" key="13">
    <source>
        <dbReference type="PROSITE-ProRule" id="PRU00125"/>
    </source>
</evidence>
<dbReference type="GO" id="GO:0005634">
    <property type="term" value="C:nucleus"/>
    <property type="evidence" value="ECO:0007669"/>
    <property type="project" value="UniProtKB-SubCell"/>
</dbReference>
<dbReference type="GO" id="GO:0046872">
    <property type="term" value="F:metal ion binding"/>
    <property type="evidence" value="ECO:0007669"/>
    <property type="project" value="UniProtKB-KW"/>
</dbReference>
<feature type="non-terminal residue" evidence="16">
    <location>
        <position position="731"/>
    </location>
</feature>
<evidence type="ECO:0000256" key="11">
    <source>
        <dbReference type="ARBA" id="ARBA00023038"/>
    </source>
</evidence>
<organism evidence="16 17">
    <name type="scientific">Atractosteus spatula</name>
    <name type="common">Alligator gar</name>
    <name type="synonym">Lepisosteus spatula</name>
    <dbReference type="NCBI Taxonomy" id="7917"/>
    <lineage>
        <taxon>Eukaryota</taxon>
        <taxon>Metazoa</taxon>
        <taxon>Chordata</taxon>
        <taxon>Craniata</taxon>
        <taxon>Vertebrata</taxon>
        <taxon>Euteleostomi</taxon>
        <taxon>Actinopterygii</taxon>
        <taxon>Neopterygii</taxon>
        <taxon>Holostei</taxon>
        <taxon>Semionotiformes</taxon>
        <taxon>Lepisosteidae</taxon>
        <taxon>Atractosteus</taxon>
    </lineage>
</organism>
<dbReference type="InterPro" id="IPR001781">
    <property type="entry name" value="Znf_LIM"/>
</dbReference>
<dbReference type="SUPFAM" id="SSF57716">
    <property type="entry name" value="Glucocorticoid receptor-like (DNA-binding domain)"/>
    <property type="match status" value="3"/>
</dbReference>
<keyword evidence="10" id="KW-0965">Cell junction</keyword>
<keyword evidence="11 13" id="KW-0440">LIM domain</keyword>
<keyword evidence="6 13" id="KW-0479">Metal-binding</keyword>
<evidence type="ECO:0000256" key="10">
    <source>
        <dbReference type="ARBA" id="ARBA00022949"/>
    </source>
</evidence>
<feature type="region of interest" description="Disordered" evidence="14">
    <location>
        <begin position="317"/>
        <end position="508"/>
    </location>
</feature>
<feature type="domain" description="LIM zinc-binding" evidence="15">
    <location>
        <begin position="592"/>
        <end position="652"/>
    </location>
</feature>
<dbReference type="GO" id="GO:0001725">
    <property type="term" value="C:stress fiber"/>
    <property type="evidence" value="ECO:0007669"/>
    <property type="project" value="TreeGrafter"/>
</dbReference>
<keyword evidence="17" id="KW-1185">Reference proteome</keyword>
<dbReference type="Proteomes" id="UP000736164">
    <property type="component" value="Unassembled WGS sequence"/>
</dbReference>
<dbReference type="PANTHER" id="PTHR24207:SF0">
    <property type="entry name" value="LIPOMA-PREFERRED PARTNER"/>
    <property type="match status" value="1"/>
</dbReference>
<dbReference type="AlphaFoldDB" id="A0A8J7NUC4"/>
<dbReference type="Pfam" id="PF00412">
    <property type="entry name" value="LIM"/>
    <property type="match status" value="3"/>
</dbReference>
<dbReference type="Gene3D" id="2.10.110.10">
    <property type="entry name" value="Cysteine Rich Protein"/>
    <property type="match status" value="3"/>
</dbReference>
<feature type="compositionally biased region" description="Polar residues" evidence="14">
    <location>
        <begin position="409"/>
        <end position="425"/>
    </location>
</feature>
<comment type="subcellular location">
    <subcellularLocation>
        <location evidence="2">Cell junction</location>
    </subcellularLocation>
    <subcellularLocation>
        <location evidence="3">Cytoplasm</location>
    </subcellularLocation>
    <subcellularLocation>
        <location evidence="1">Nucleus</location>
    </subcellularLocation>
</comment>
<feature type="non-terminal residue" evidence="16">
    <location>
        <position position="1"/>
    </location>
</feature>
<evidence type="ECO:0000256" key="12">
    <source>
        <dbReference type="ARBA" id="ARBA00023242"/>
    </source>
</evidence>
<evidence type="ECO:0000256" key="7">
    <source>
        <dbReference type="ARBA" id="ARBA00022737"/>
    </source>
</evidence>
<feature type="compositionally biased region" description="Polar residues" evidence="14">
    <location>
        <begin position="373"/>
        <end position="383"/>
    </location>
</feature>
<feature type="domain" description="LIM zinc-binding" evidence="15">
    <location>
        <begin position="532"/>
        <end position="590"/>
    </location>
</feature>
<evidence type="ECO:0000256" key="5">
    <source>
        <dbReference type="ARBA" id="ARBA00022490"/>
    </source>
</evidence>
<evidence type="ECO:0000256" key="6">
    <source>
        <dbReference type="ARBA" id="ARBA00022723"/>
    </source>
</evidence>
<reference evidence="16" key="1">
    <citation type="journal article" date="2021" name="Cell">
        <title>Tracing the genetic footprints of vertebrate landing in non-teleost ray-finned fishes.</title>
        <authorList>
            <person name="Bi X."/>
            <person name="Wang K."/>
            <person name="Yang L."/>
            <person name="Pan H."/>
            <person name="Jiang H."/>
            <person name="Wei Q."/>
            <person name="Fang M."/>
            <person name="Yu H."/>
            <person name="Zhu C."/>
            <person name="Cai Y."/>
            <person name="He Y."/>
            <person name="Gan X."/>
            <person name="Zeng H."/>
            <person name="Yu D."/>
            <person name="Zhu Y."/>
            <person name="Jiang H."/>
            <person name="Qiu Q."/>
            <person name="Yang H."/>
            <person name="Zhang Y.E."/>
            <person name="Wang W."/>
            <person name="Zhu M."/>
            <person name="He S."/>
            <person name="Zhang G."/>
        </authorList>
    </citation>
    <scope>NUCLEOTIDE SEQUENCE</scope>
    <source>
        <strain evidence="16">Allg_001</strain>
    </source>
</reference>
<comment type="similarity">
    <text evidence="4">Belongs to the zyxin/ajuba family.</text>
</comment>
<evidence type="ECO:0000256" key="1">
    <source>
        <dbReference type="ARBA" id="ARBA00004123"/>
    </source>
</evidence>
<evidence type="ECO:0000313" key="17">
    <source>
        <dbReference type="Proteomes" id="UP000736164"/>
    </source>
</evidence>
<comment type="caution">
    <text evidence="16">The sequence shown here is derived from an EMBL/GenBank/DDBJ whole genome shotgun (WGS) entry which is preliminary data.</text>
</comment>
<evidence type="ECO:0000256" key="4">
    <source>
        <dbReference type="ARBA" id="ARBA00009611"/>
    </source>
</evidence>
<evidence type="ECO:0000259" key="15">
    <source>
        <dbReference type="PROSITE" id="PS50023"/>
    </source>
</evidence>
<sequence length="731" mass="78994">MLDPRNGRSSRDPLLHSDDPDDTPRSTETAHATGVAAPQTTWPCPLVQPSNPGPQSSSQLNVTLPERTVSRWWSNLLIPAWEAAGLVPLSAGLLACSPALSVGISPSEDPEGLVAPPVSSVVVDDALEEPQKQSSCSALPLPPSHLALVPSLQDQGDEHHDVRHTSSGASCCASPAFYRPPKKVAGETNSKYGHFDQNSGGGVGMATRYMATGPTGGMMPHKHQEDPGPTAFCPLSPQSGDHYYPSSSAGKEERPSWSSQMSAFDLQARAADRQGAPLSSIDAEIDSLTSMLVNMESHPQTSRSQVYDNMPYAKQQADRYKPTMQPGASAQGKPTPAYHHAPAQYHRVPQYASGSPVSSSQAPQSSQYSPGSTQQAYPYSSQGAKPYPQPVPASYTTASTPTGPRFSIQVKTAQPVSTYSQTGRQAEQAYAPSPPRQPASRQPQERNPGYPDPGQAWYRPPPPLQARDEQESGYRGGAPSAARTRAQGLRRGEVTSASVSPGAITRPEEELDRLTKKLVYDMNHPPAEEYFGRCARCGENVLGDGTGCVAMEQVFHVDCFSCITCHTRLRGQPFYAVDKKSYCESCYISTLERCSKCLQPVLDRILRAMGKAYHPRCFTCVVCGRCLDGVPFTVDATSQIHCIEDFHRKFAPRCSVCNQAIMPEPGQEETVRIVALDRSFHVNCYTCEECGLLLSSEGEGRGCYPLDGHILCKSCSASRIQDLSAKISTDC</sequence>
<keyword evidence="7" id="KW-0677">Repeat</keyword>
<dbReference type="FunFam" id="2.10.110.10:FF:000047">
    <property type="entry name" value="lipoma-preferred partner isoform X1"/>
    <property type="match status" value="1"/>
</dbReference>
<dbReference type="PANTHER" id="PTHR24207">
    <property type="entry name" value="ZYX102 PROTEIN"/>
    <property type="match status" value="1"/>
</dbReference>
<feature type="compositionally biased region" description="Low complexity" evidence="14">
    <location>
        <begin position="349"/>
        <end position="372"/>
    </location>
</feature>
<feature type="compositionally biased region" description="Low complexity" evidence="14">
    <location>
        <begin position="48"/>
        <end position="59"/>
    </location>
</feature>
<dbReference type="EMBL" id="JAAWVO010040204">
    <property type="protein sequence ID" value="MBN3318505.1"/>
    <property type="molecule type" value="Genomic_DNA"/>
</dbReference>
<accession>A0A8J7NUC4</accession>
<keyword evidence="9" id="KW-0130">Cell adhesion</keyword>
<keyword evidence="8 13" id="KW-0862">Zinc</keyword>
<proteinExistence type="inferred from homology"/>